<proteinExistence type="inferred from homology"/>
<organism evidence="4 5">
    <name type="scientific">Scheffersomyces stipitis (strain ATCC 58785 / CBS 6054 / NBRC 10063 / NRRL Y-11545)</name>
    <name type="common">Yeast</name>
    <name type="synonym">Pichia stipitis</name>
    <dbReference type="NCBI Taxonomy" id="322104"/>
    <lineage>
        <taxon>Eukaryota</taxon>
        <taxon>Fungi</taxon>
        <taxon>Dikarya</taxon>
        <taxon>Ascomycota</taxon>
        <taxon>Saccharomycotina</taxon>
        <taxon>Pichiomycetes</taxon>
        <taxon>Debaryomycetaceae</taxon>
        <taxon>Scheffersomyces</taxon>
    </lineage>
</organism>
<feature type="region of interest" description="Disordered" evidence="2">
    <location>
        <begin position="168"/>
        <end position="187"/>
    </location>
</feature>
<sequence length="354" mass="40500">MSYIAPPTVLRIKRKRFQDPLQALVLEDRRAAKRSKPSTPISSAVNSPVATPTKVQSSENLNYIFKLARTDTLENTANDATILQSVLSEAGFRDESQLESESALNNSNSNRKRKFIIPMRQTEEDVTIPNELSDMLSSFLSVGKENAIASPVARKKRTRGIVDVSNEIHESSETPEIPAVNEASAEEEQSEYVYDVYQLTSTEPLTTANHPQSQIGYIRFFDDDDDFYESDQDETNKPTVFSDDEDSNAEDFYQNDYPSDEDAGAYSETNSFEVEDDDEDQEDEYGIIAEDDDEIEDYGEIAYLEEDKYYVDTTTLEDEDFKRNRFFEDDEDNELAIHRDRIFGRLEKMINEND</sequence>
<dbReference type="RefSeq" id="XP_001384970.2">
    <property type="nucleotide sequence ID" value="XM_001384933.1"/>
</dbReference>
<feature type="region of interest" description="Disordered" evidence="2">
    <location>
        <begin position="225"/>
        <end position="283"/>
    </location>
</feature>
<dbReference type="InParanoid" id="A3LWB8"/>
<dbReference type="Proteomes" id="UP000002258">
    <property type="component" value="Chromosome 5"/>
</dbReference>
<dbReference type="eggNOG" id="KOG4852">
    <property type="taxonomic scope" value="Eukaryota"/>
</dbReference>
<dbReference type="STRING" id="322104.A3LWB8"/>
<dbReference type="GO" id="GO:0005737">
    <property type="term" value="C:cytoplasm"/>
    <property type="evidence" value="ECO:0007669"/>
    <property type="project" value="TreeGrafter"/>
</dbReference>
<feature type="compositionally biased region" description="Polar residues" evidence="2">
    <location>
        <begin position="37"/>
        <end position="53"/>
    </location>
</feature>
<gene>
    <name evidence="4" type="ORF">PICST_32416</name>
</gene>
<feature type="compositionally biased region" description="Acidic residues" evidence="2">
    <location>
        <begin position="273"/>
        <end position="283"/>
    </location>
</feature>
<protein>
    <recommendedName>
        <fullName evidence="3">Transcription factor Iwr1 domain-containing protein</fullName>
    </recommendedName>
</protein>
<dbReference type="HOGENOM" id="CLU_044104_0_0_1"/>
<dbReference type="GO" id="GO:0006606">
    <property type="term" value="P:protein import into nucleus"/>
    <property type="evidence" value="ECO:0007669"/>
    <property type="project" value="InterPro"/>
</dbReference>
<accession>A3LWB8</accession>
<dbReference type="OrthoDB" id="6255506at2759"/>
<dbReference type="EMBL" id="CP000499">
    <property type="protein sequence ID" value="ABN66941.2"/>
    <property type="molecule type" value="Genomic_DNA"/>
</dbReference>
<keyword evidence="5" id="KW-1185">Reference proteome</keyword>
<dbReference type="OMA" id="EYPRNEF"/>
<dbReference type="InterPro" id="IPR040150">
    <property type="entry name" value="Iwr1"/>
</dbReference>
<evidence type="ECO:0000313" key="5">
    <source>
        <dbReference type="Proteomes" id="UP000002258"/>
    </source>
</evidence>
<evidence type="ECO:0000313" key="4">
    <source>
        <dbReference type="EMBL" id="ABN66941.2"/>
    </source>
</evidence>
<evidence type="ECO:0000259" key="3">
    <source>
        <dbReference type="Pfam" id="PF08574"/>
    </source>
</evidence>
<dbReference type="AlphaFoldDB" id="A3LWB8"/>
<dbReference type="PANTHER" id="PTHR28063:SF1">
    <property type="entry name" value="RNA POLYMERASE II NUCLEAR LOCALIZATION PROTEIN IWR1"/>
    <property type="match status" value="1"/>
</dbReference>
<reference evidence="4 5" key="1">
    <citation type="journal article" date="2007" name="Nat. Biotechnol.">
        <title>Genome sequence of the lignocellulose-bioconverting and xylose-fermenting yeast Pichia stipitis.</title>
        <authorList>
            <person name="Jeffries T.W."/>
            <person name="Grigoriev I.V."/>
            <person name="Grimwood J."/>
            <person name="Laplaza J.M."/>
            <person name="Aerts A."/>
            <person name="Salamov A."/>
            <person name="Schmutz J."/>
            <person name="Lindquist E."/>
            <person name="Dehal P."/>
            <person name="Shapiro H."/>
            <person name="Jin Y.S."/>
            <person name="Passoth V."/>
            <person name="Richardson P.M."/>
        </authorList>
    </citation>
    <scope>NUCLEOTIDE SEQUENCE [LARGE SCALE GENOMIC DNA]</scope>
    <source>
        <strain evidence="5">ATCC 58785 / CBS 6054 / NBRC 10063 / NRRL Y-11545</strain>
    </source>
</reference>
<evidence type="ECO:0000256" key="1">
    <source>
        <dbReference type="ARBA" id="ARBA00010218"/>
    </source>
</evidence>
<evidence type="ECO:0000256" key="2">
    <source>
        <dbReference type="SAM" id="MobiDB-lite"/>
    </source>
</evidence>
<dbReference type="PANTHER" id="PTHR28063">
    <property type="entry name" value="RNA POLYMERASE II NUCLEAR LOCALIZATION PROTEIN IWR1"/>
    <property type="match status" value="1"/>
</dbReference>
<dbReference type="InterPro" id="IPR013883">
    <property type="entry name" value="TF_Iwr1_dom"/>
</dbReference>
<dbReference type="GeneID" id="4839433"/>
<comment type="similarity">
    <text evidence="1">Belongs to the IWR1/SLC7A6OS family.</text>
</comment>
<dbReference type="FunCoup" id="A3LWB8">
    <property type="interactions" value="63"/>
</dbReference>
<feature type="region of interest" description="Disordered" evidence="2">
    <location>
        <begin position="28"/>
        <end position="53"/>
    </location>
</feature>
<dbReference type="Pfam" id="PF08574">
    <property type="entry name" value="Iwr1"/>
    <property type="match status" value="1"/>
</dbReference>
<dbReference type="KEGG" id="pic:PICST_32416"/>
<name>A3LWB8_PICST</name>
<feature type="domain" description="Transcription factor Iwr1" evidence="3">
    <location>
        <begin position="191"/>
        <end position="261"/>
    </location>
</feature>